<proteinExistence type="predicted"/>
<dbReference type="AlphaFoldDB" id="A0A561Q0N5"/>
<evidence type="ECO:0000259" key="1">
    <source>
        <dbReference type="Pfam" id="PF21834"/>
    </source>
</evidence>
<feature type="domain" description="DUF6894" evidence="1">
    <location>
        <begin position="3"/>
        <end position="71"/>
    </location>
</feature>
<gene>
    <name evidence="2" type="ORF">FHW37_11714</name>
</gene>
<dbReference type="Proteomes" id="UP000320653">
    <property type="component" value="Unassembled WGS sequence"/>
</dbReference>
<name>A0A561Q0N5_9HYPH</name>
<sequence length="78" mass="8834">MTRFYFHIRDGARYQEDPDGTECSDQQAAHEEAVVAAREILAVKVRQGEVIDGQVFEITDDTGTIVERLPLKSVLRIE</sequence>
<dbReference type="EMBL" id="VIWP01000017">
    <property type="protein sequence ID" value="TWF43926.1"/>
    <property type="molecule type" value="Genomic_DNA"/>
</dbReference>
<organism evidence="2 3">
    <name type="scientific">Neorhizobium alkalisoli</name>
    <dbReference type="NCBI Taxonomy" id="528178"/>
    <lineage>
        <taxon>Bacteria</taxon>
        <taxon>Pseudomonadati</taxon>
        <taxon>Pseudomonadota</taxon>
        <taxon>Alphaproteobacteria</taxon>
        <taxon>Hyphomicrobiales</taxon>
        <taxon>Rhizobiaceae</taxon>
        <taxon>Rhizobium/Agrobacterium group</taxon>
        <taxon>Neorhizobium</taxon>
    </lineage>
</organism>
<protein>
    <recommendedName>
        <fullName evidence="1">DUF6894 domain-containing protein</fullName>
    </recommendedName>
</protein>
<evidence type="ECO:0000313" key="2">
    <source>
        <dbReference type="EMBL" id="TWF43926.1"/>
    </source>
</evidence>
<dbReference type="Pfam" id="PF21834">
    <property type="entry name" value="DUF6894"/>
    <property type="match status" value="1"/>
</dbReference>
<dbReference type="InterPro" id="IPR054189">
    <property type="entry name" value="DUF6894"/>
</dbReference>
<dbReference type="RefSeq" id="WP_145643473.1">
    <property type="nucleotide sequence ID" value="NZ_VIWP01000017.1"/>
</dbReference>
<comment type="caution">
    <text evidence="2">The sequence shown here is derived from an EMBL/GenBank/DDBJ whole genome shotgun (WGS) entry which is preliminary data.</text>
</comment>
<dbReference type="OrthoDB" id="8021130at2"/>
<evidence type="ECO:0000313" key="3">
    <source>
        <dbReference type="Proteomes" id="UP000320653"/>
    </source>
</evidence>
<keyword evidence="3" id="KW-1185">Reference proteome</keyword>
<reference evidence="2 3" key="1">
    <citation type="submission" date="2019-06" db="EMBL/GenBank/DDBJ databases">
        <title>Sorghum-associated microbial communities from plants grown in Nebraska, USA.</title>
        <authorList>
            <person name="Schachtman D."/>
        </authorList>
    </citation>
    <scope>NUCLEOTIDE SEQUENCE [LARGE SCALE GENOMIC DNA]</scope>
    <source>
        <strain evidence="2 3">1225</strain>
    </source>
</reference>
<accession>A0A561Q0N5</accession>